<proteinExistence type="predicted"/>
<sequence>MGAIADLSLDETNFVELGAGDKFLHRVKSNRLHKGFVNSGYDVSVIQTDFIDYCHGIDELTCETYSSFGDNSVFYDEPFWLRLQIAGIALHQKLAFGGRSEVKLYRSAAFVYFTLSDAERLQFHNFAEPKTVKRVMDAMPSRIKQMQNGDVLFVHLLLPHFPYVLDRECNLLPISKWGYSQQYYGSDPMDPVYYEAYWDQVACTYSLLAPTLDAAAEIEDLTVVIHGDHGPRLIWYKTKVNPLYMRQTILAIREPGRPQRLIRQPQILQSVIPIVMAPYLGEP</sequence>
<dbReference type="AlphaFoldDB" id="A0A917ABK0"/>
<organism evidence="1 2">
    <name type="scientific">Actibacterium pelagium</name>
    <dbReference type="NCBI Taxonomy" id="2029103"/>
    <lineage>
        <taxon>Bacteria</taxon>
        <taxon>Pseudomonadati</taxon>
        <taxon>Pseudomonadota</taxon>
        <taxon>Alphaproteobacteria</taxon>
        <taxon>Rhodobacterales</taxon>
        <taxon>Roseobacteraceae</taxon>
        <taxon>Actibacterium</taxon>
    </lineage>
</organism>
<dbReference type="InterPro" id="IPR017850">
    <property type="entry name" value="Alkaline_phosphatase_core_sf"/>
</dbReference>
<name>A0A917ABK0_9RHOB</name>
<reference evidence="1" key="2">
    <citation type="submission" date="2020-09" db="EMBL/GenBank/DDBJ databases">
        <authorList>
            <person name="Sun Q."/>
            <person name="Zhou Y."/>
        </authorList>
    </citation>
    <scope>NUCLEOTIDE SEQUENCE</scope>
    <source>
        <strain evidence="1">CGMCC 1.16012</strain>
    </source>
</reference>
<dbReference type="EMBL" id="BMKN01000001">
    <property type="protein sequence ID" value="GGE41438.1"/>
    <property type="molecule type" value="Genomic_DNA"/>
</dbReference>
<gene>
    <name evidence="1" type="ORF">GCM10011517_06330</name>
</gene>
<dbReference type="SUPFAM" id="SSF53649">
    <property type="entry name" value="Alkaline phosphatase-like"/>
    <property type="match status" value="1"/>
</dbReference>
<dbReference type="Proteomes" id="UP000606730">
    <property type="component" value="Unassembled WGS sequence"/>
</dbReference>
<evidence type="ECO:0000313" key="1">
    <source>
        <dbReference type="EMBL" id="GGE41438.1"/>
    </source>
</evidence>
<evidence type="ECO:0000313" key="2">
    <source>
        <dbReference type="Proteomes" id="UP000606730"/>
    </source>
</evidence>
<reference evidence="1" key="1">
    <citation type="journal article" date="2014" name="Int. J. Syst. Evol. Microbiol.">
        <title>Complete genome sequence of Corynebacterium casei LMG S-19264T (=DSM 44701T), isolated from a smear-ripened cheese.</title>
        <authorList>
            <consortium name="US DOE Joint Genome Institute (JGI-PGF)"/>
            <person name="Walter F."/>
            <person name="Albersmeier A."/>
            <person name="Kalinowski J."/>
            <person name="Ruckert C."/>
        </authorList>
    </citation>
    <scope>NUCLEOTIDE SEQUENCE</scope>
    <source>
        <strain evidence="1">CGMCC 1.16012</strain>
    </source>
</reference>
<comment type="caution">
    <text evidence="1">The sequence shown here is derived from an EMBL/GenBank/DDBJ whole genome shotgun (WGS) entry which is preliminary data.</text>
</comment>
<keyword evidence="2" id="KW-1185">Reference proteome</keyword>
<protein>
    <submittedName>
        <fullName evidence="1">Uncharacterized protein</fullName>
    </submittedName>
</protein>
<accession>A0A917ABK0</accession>
<dbReference type="Gene3D" id="3.40.720.10">
    <property type="entry name" value="Alkaline Phosphatase, subunit A"/>
    <property type="match status" value="1"/>
</dbReference>